<dbReference type="Proteomes" id="UP000028006">
    <property type="component" value="Unassembled WGS sequence"/>
</dbReference>
<sequence>MPELLFYKEPAPLNREAHKALKYKSSTDYRFTEDVNSVPLTGIEFFEASRDMPVLFSKDNEGHYFPLALLSLMEAGHKQLDDGGRWENSYVPAFVRRYPFAMTDEGTVCFDKAAGQVGKEEGDALFDEDGENSETLSNIISFLNNYDQQYKNTRAYCDECDELELFTPFNLQVLVDKDKPLRLEGLYAIDEKKLAELPEDKINHWFKSGWLAWSYAHQHSLGALKRLLKKQQ</sequence>
<dbReference type="Pfam" id="PF07277">
    <property type="entry name" value="SapC"/>
    <property type="match status" value="1"/>
</dbReference>
<gene>
    <name evidence="1" type="ORF">GZ77_11695</name>
</gene>
<keyword evidence="2" id="KW-1185">Reference proteome</keyword>
<dbReference type="AlphaFoldDB" id="A0A081N8Z0"/>
<name>A0A081N8Z0_9GAMM</name>
<comment type="caution">
    <text evidence="1">The sequence shown here is derived from an EMBL/GenBank/DDBJ whole genome shotgun (WGS) entry which is preliminary data.</text>
</comment>
<reference evidence="1 2" key="1">
    <citation type="submission" date="2014-06" db="EMBL/GenBank/DDBJ databases">
        <title>Whole Genome Sequences of Three Symbiotic Endozoicomonas Bacteria.</title>
        <authorList>
            <person name="Neave M.J."/>
            <person name="Apprill A."/>
            <person name="Voolstra C.R."/>
        </authorList>
    </citation>
    <scope>NUCLEOTIDE SEQUENCE [LARGE SCALE GENOMIC DNA]</scope>
    <source>
        <strain evidence="1 2">LMG 24815</strain>
    </source>
</reference>
<organism evidence="1 2">
    <name type="scientific">Endozoicomonas montiporae</name>
    <dbReference type="NCBI Taxonomy" id="1027273"/>
    <lineage>
        <taxon>Bacteria</taxon>
        <taxon>Pseudomonadati</taxon>
        <taxon>Pseudomonadota</taxon>
        <taxon>Gammaproteobacteria</taxon>
        <taxon>Oceanospirillales</taxon>
        <taxon>Endozoicomonadaceae</taxon>
        <taxon>Endozoicomonas</taxon>
    </lineage>
</organism>
<evidence type="ECO:0000313" key="2">
    <source>
        <dbReference type="Proteomes" id="UP000028006"/>
    </source>
</evidence>
<proteinExistence type="predicted"/>
<dbReference type="EMBL" id="JOKG01000002">
    <property type="protein sequence ID" value="KEQ14913.1"/>
    <property type="molecule type" value="Genomic_DNA"/>
</dbReference>
<evidence type="ECO:0000313" key="1">
    <source>
        <dbReference type="EMBL" id="KEQ14913.1"/>
    </source>
</evidence>
<dbReference type="InterPro" id="IPR010836">
    <property type="entry name" value="SapC"/>
</dbReference>
<dbReference type="RefSeq" id="WP_034875073.1">
    <property type="nucleotide sequence ID" value="NZ_JOKG01000002.1"/>
</dbReference>
<dbReference type="eggNOG" id="COG1262">
    <property type="taxonomic scope" value="Bacteria"/>
</dbReference>
<accession>A0A081N8Z0</accession>
<protein>
    <submittedName>
        <fullName evidence="1">Peptidase</fullName>
    </submittedName>
</protein>